<reference evidence="2" key="2">
    <citation type="submission" date="2025-08" db="UniProtKB">
        <authorList>
            <consortium name="RefSeq"/>
        </authorList>
    </citation>
    <scope>IDENTIFICATION</scope>
    <source>
        <tissue evidence="2">Seedling</tissue>
    </source>
</reference>
<protein>
    <submittedName>
        <fullName evidence="2">Uncharacterized protein LOC107430901 isoform X1</fullName>
    </submittedName>
</protein>
<proteinExistence type="predicted"/>
<dbReference type="Gene3D" id="3.20.20.80">
    <property type="entry name" value="Glycosidases"/>
    <property type="match status" value="1"/>
</dbReference>
<gene>
    <name evidence="2" type="primary">LOC107430901</name>
</gene>
<sequence length="112" mass="12440">MLNSAGNHYPRATLKMWPDLISKSKGGGIDVIQTYSKQPWSAIILPDCRNSVLNTAQCGQTHWLLYQGFLACLVFTRDPMNYVCNLRQCVAGKFLVCSSLLSGVFFSEVSCD</sequence>
<dbReference type="InParanoid" id="A0A6P6GI89"/>
<evidence type="ECO:0000313" key="1">
    <source>
        <dbReference type="Proteomes" id="UP001652623"/>
    </source>
</evidence>
<evidence type="ECO:0000313" key="2">
    <source>
        <dbReference type="RefSeq" id="XP_024933510.1"/>
    </source>
</evidence>
<dbReference type="Proteomes" id="UP001652623">
    <property type="component" value="Chromosome 1"/>
</dbReference>
<organism evidence="1 2">
    <name type="scientific">Ziziphus jujuba</name>
    <name type="common">Chinese jujube</name>
    <name type="synonym">Ziziphus sativa</name>
    <dbReference type="NCBI Taxonomy" id="326968"/>
    <lineage>
        <taxon>Eukaryota</taxon>
        <taxon>Viridiplantae</taxon>
        <taxon>Streptophyta</taxon>
        <taxon>Embryophyta</taxon>
        <taxon>Tracheophyta</taxon>
        <taxon>Spermatophyta</taxon>
        <taxon>Magnoliopsida</taxon>
        <taxon>eudicotyledons</taxon>
        <taxon>Gunneridae</taxon>
        <taxon>Pentapetalae</taxon>
        <taxon>rosids</taxon>
        <taxon>fabids</taxon>
        <taxon>Rosales</taxon>
        <taxon>Rhamnaceae</taxon>
        <taxon>Paliureae</taxon>
        <taxon>Ziziphus</taxon>
    </lineage>
</organism>
<accession>A0A6P6GI89</accession>
<dbReference type="RefSeq" id="XP_024933510.1">
    <property type="nucleotide sequence ID" value="XM_025077742.3"/>
</dbReference>
<dbReference type="GeneID" id="107430901"/>
<dbReference type="AlphaFoldDB" id="A0A6P6GI89"/>
<keyword evidence="1" id="KW-1185">Reference proteome</keyword>
<name>A0A6P6GI89_ZIZJJ</name>
<reference evidence="1" key="1">
    <citation type="submission" date="2025-05" db="UniProtKB">
        <authorList>
            <consortium name="RefSeq"/>
        </authorList>
    </citation>
    <scope>NUCLEOTIDE SEQUENCE [LARGE SCALE GENOMIC DNA]</scope>
</reference>